<sequence length="272" mass="31020">MAPDACPASLRLACERDVPAILALLLTSFRQFPLFDALYAPLRLDLDNAHDTVFFWGRRLLLGLLDPAVAIVVAEVSIGLAPTLTTEESADGDVAQSWRMLDWIVRNERLSLRSSETGQQIVGFAIWKNREFLDALRAIRSFDQHPRELEMTINLELWLYGKLYTRKDQDKAGYKSYLESEELLEQRFYAEACYYLDNLCVDFRYQRLHIGTALVRWGLKQARSEELPVNTEAGPAGVALYKKLGFEEVGIWRVHIPGGEDIEMPVMRLLAP</sequence>
<dbReference type="PANTHER" id="PTHR42791:SF2">
    <property type="entry name" value="N-ACETYLTRANSFERASE DOMAIN-CONTAINING PROTEIN"/>
    <property type="match status" value="1"/>
</dbReference>
<keyword evidence="3" id="KW-1185">Reference proteome</keyword>
<dbReference type="GO" id="GO:0016747">
    <property type="term" value="F:acyltransferase activity, transferring groups other than amino-acyl groups"/>
    <property type="evidence" value="ECO:0007669"/>
    <property type="project" value="InterPro"/>
</dbReference>
<gene>
    <name evidence="2" type="ORF">GP486_001850</name>
</gene>
<dbReference type="InterPro" id="IPR052523">
    <property type="entry name" value="Trichothecene_AcTrans"/>
</dbReference>
<dbReference type="SUPFAM" id="SSF55729">
    <property type="entry name" value="Acyl-CoA N-acyltransferases (Nat)"/>
    <property type="match status" value="1"/>
</dbReference>
<evidence type="ECO:0000259" key="1">
    <source>
        <dbReference type="PROSITE" id="PS51186"/>
    </source>
</evidence>
<feature type="domain" description="N-acetyltransferase" evidence="1">
    <location>
        <begin position="110"/>
        <end position="272"/>
    </location>
</feature>
<dbReference type="Proteomes" id="UP000750711">
    <property type="component" value="Unassembled WGS sequence"/>
</dbReference>
<evidence type="ECO:0000313" key="3">
    <source>
        <dbReference type="Proteomes" id="UP000750711"/>
    </source>
</evidence>
<comment type="caution">
    <text evidence="2">The sequence shown here is derived from an EMBL/GenBank/DDBJ whole genome shotgun (WGS) entry which is preliminary data.</text>
</comment>
<dbReference type="PROSITE" id="PS51186">
    <property type="entry name" value="GNAT"/>
    <property type="match status" value="1"/>
</dbReference>
<name>A0A9P8LFW3_9PEZI</name>
<proteinExistence type="predicted"/>
<dbReference type="EMBL" id="JAGHQM010000183">
    <property type="protein sequence ID" value="KAH0564756.1"/>
    <property type="molecule type" value="Genomic_DNA"/>
</dbReference>
<organism evidence="2 3">
    <name type="scientific">Trichoglossum hirsutum</name>
    <dbReference type="NCBI Taxonomy" id="265104"/>
    <lineage>
        <taxon>Eukaryota</taxon>
        <taxon>Fungi</taxon>
        <taxon>Dikarya</taxon>
        <taxon>Ascomycota</taxon>
        <taxon>Pezizomycotina</taxon>
        <taxon>Geoglossomycetes</taxon>
        <taxon>Geoglossales</taxon>
        <taxon>Geoglossaceae</taxon>
        <taxon>Trichoglossum</taxon>
    </lineage>
</organism>
<reference evidence="2" key="1">
    <citation type="submission" date="2021-03" db="EMBL/GenBank/DDBJ databases">
        <title>Comparative genomics and phylogenomic investigation of the class Geoglossomycetes provide insights into ecological specialization and systematics.</title>
        <authorList>
            <person name="Melie T."/>
            <person name="Pirro S."/>
            <person name="Miller A.N."/>
            <person name="Quandt A."/>
        </authorList>
    </citation>
    <scope>NUCLEOTIDE SEQUENCE</scope>
    <source>
        <strain evidence="2">CAQ_001_2017</strain>
    </source>
</reference>
<accession>A0A9P8LFW3</accession>
<dbReference type="PANTHER" id="PTHR42791">
    <property type="entry name" value="GNAT FAMILY ACETYLTRANSFERASE"/>
    <property type="match status" value="1"/>
</dbReference>
<dbReference type="Gene3D" id="3.40.630.30">
    <property type="match status" value="1"/>
</dbReference>
<protein>
    <recommendedName>
        <fullName evidence="1">N-acetyltransferase domain-containing protein</fullName>
    </recommendedName>
</protein>
<dbReference type="Pfam" id="PF00583">
    <property type="entry name" value="Acetyltransf_1"/>
    <property type="match status" value="1"/>
</dbReference>
<dbReference type="InterPro" id="IPR016181">
    <property type="entry name" value="Acyl_CoA_acyltransferase"/>
</dbReference>
<dbReference type="AlphaFoldDB" id="A0A9P8LFW3"/>
<evidence type="ECO:0000313" key="2">
    <source>
        <dbReference type="EMBL" id="KAH0564756.1"/>
    </source>
</evidence>
<dbReference type="InterPro" id="IPR000182">
    <property type="entry name" value="GNAT_dom"/>
</dbReference>